<accession>A0ABU0FE80</accession>
<gene>
    <name evidence="3" type="ORF">J3R73_002225</name>
</gene>
<dbReference type="NCBIfam" id="NF047412">
    <property type="entry name" value="sig_GCG_CRPN_rpt"/>
    <property type="match status" value="1"/>
</dbReference>
<evidence type="ECO:0000313" key="4">
    <source>
        <dbReference type="Proteomes" id="UP001237448"/>
    </source>
</evidence>
<dbReference type="InterPro" id="IPR058110">
    <property type="entry name" value="GCG_CRPN_dom"/>
</dbReference>
<dbReference type="Proteomes" id="UP001237448">
    <property type="component" value="Unassembled WGS sequence"/>
</dbReference>
<evidence type="ECO:0000313" key="3">
    <source>
        <dbReference type="EMBL" id="MDQ0392433.1"/>
    </source>
</evidence>
<proteinExistence type="predicted"/>
<feature type="chain" id="PRO_5046588840" evidence="2">
    <location>
        <begin position="25"/>
        <end position="108"/>
    </location>
</feature>
<name>A0ABU0FE80_9HYPH</name>
<feature type="signal peptide" evidence="2">
    <location>
        <begin position="1"/>
        <end position="24"/>
    </location>
</feature>
<dbReference type="EMBL" id="JAUSVK010000001">
    <property type="protein sequence ID" value="MDQ0392433.1"/>
    <property type="molecule type" value="Genomic_DNA"/>
</dbReference>
<evidence type="ECO:0000256" key="1">
    <source>
        <dbReference type="SAM" id="MobiDB-lite"/>
    </source>
</evidence>
<sequence length="108" mass="11938">MNSPFRLACAVLFAATGLLVTAEASSAMPAAAPQQGGHALVQDVRWGCGPGRHPNPWGRCVPDRRPRAYYGGGWRGDGYRHDRGWHGGWHRDDRRGGPMHGDRRIIRQ</sequence>
<comment type="caution">
    <text evidence="3">The sequence shown here is derived from an EMBL/GenBank/DDBJ whole genome shotgun (WGS) entry which is preliminary data.</text>
</comment>
<protein>
    <submittedName>
        <fullName evidence="3">Uncharacterized protein</fullName>
    </submittedName>
</protein>
<evidence type="ECO:0000256" key="2">
    <source>
        <dbReference type="SAM" id="SignalP"/>
    </source>
</evidence>
<keyword evidence="2" id="KW-0732">Signal</keyword>
<feature type="region of interest" description="Disordered" evidence="1">
    <location>
        <begin position="85"/>
        <end position="108"/>
    </location>
</feature>
<dbReference type="RefSeq" id="WP_307426295.1">
    <property type="nucleotide sequence ID" value="NZ_JAUSVK010000001.1"/>
</dbReference>
<organism evidence="3 4">
    <name type="scientific">Labrys monachus</name>
    <dbReference type="NCBI Taxonomy" id="217067"/>
    <lineage>
        <taxon>Bacteria</taxon>
        <taxon>Pseudomonadati</taxon>
        <taxon>Pseudomonadota</taxon>
        <taxon>Alphaproteobacteria</taxon>
        <taxon>Hyphomicrobiales</taxon>
        <taxon>Xanthobacteraceae</taxon>
        <taxon>Labrys</taxon>
    </lineage>
</organism>
<reference evidence="3 4" key="1">
    <citation type="submission" date="2023-07" db="EMBL/GenBank/DDBJ databases">
        <title>Genomic Encyclopedia of Type Strains, Phase IV (KMG-IV): sequencing the most valuable type-strain genomes for metagenomic binning, comparative biology and taxonomic classification.</title>
        <authorList>
            <person name="Goeker M."/>
        </authorList>
    </citation>
    <scope>NUCLEOTIDE SEQUENCE [LARGE SCALE GENOMIC DNA]</scope>
    <source>
        <strain evidence="3 4">DSM 5896</strain>
    </source>
</reference>
<keyword evidence="4" id="KW-1185">Reference proteome</keyword>